<dbReference type="AlphaFoldDB" id="A0A1H0B7B6"/>
<dbReference type="PANTHER" id="PTHR42792">
    <property type="entry name" value="FLAGELLIN"/>
    <property type="match status" value="1"/>
</dbReference>
<dbReference type="Pfam" id="PF00700">
    <property type="entry name" value="Flagellin_C"/>
    <property type="match status" value="1"/>
</dbReference>
<dbReference type="SUPFAM" id="SSF64518">
    <property type="entry name" value="Phase 1 flagellin"/>
    <property type="match status" value="1"/>
</dbReference>
<accession>A0A1H0B7B6</accession>
<sequence>MSSLLTNTAAMTALTTLKLTNQDLEKSSNRIATGQKVATAADNAAYWSIATTIRADNGSLGAVKDAIGLGLATVNAAVSGLDNVKNSFLEIKNRLTAALNPNVDRNKLQTEINARLTDLRTIATSAATNGENWLAVDSGSGNYTPNRKIVASFSRVQGQIAVGTVTVNVDDTKLYDAAATGGTAYADAAGATGGSGTAIATRDTAYQTYLTAQKTFDGSDKGATAVKTWSDAQDTWTAAQKTFAKAVSDANATLIKNGTGASGASASDGKGGLLDKKYAVVGADENGYDRGYALSVDNIDISSIQNQDLSKLRAYVNLAEKVLSNITSVATKLGAVQNQIQTQSNFVDGLIKGNDKSIGILVDADMEDESTKLKALQVQQQLGVQSLSIANQSTQQILSLFRS</sequence>
<dbReference type="Pfam" id="PF00669">
    <property type="entry name" value="Flagellin_N"/>
    <property type="match status" value="1"/>
</dbReference>
<name>A0A1H0B7B6_9HYPH</name>
<evidence type="ECO:0000256" key="3">
    <source>
        <dbReference type="RuleBase" id="RU362073"/>
    </source>
</evidence>
<comment type="similarity">
    <text evidence="1 3">Belongs to the bacterial flagellin family.</text>
</comment>
<dbReference type="InterPro" id="IPR001492">
    <property type="entry name" value="Flagellin"/>
</dbReference>
<dbReference type="EMBL" id="FNHS01000008">
    <property type="protein sequence ID" value="SDN41442.1"/>
    <property type="molecule type" value="Genomic_DNA"/>
</dbReference>
<dbReference type="Gene3D" id="6.10.10.10">
    <property type="entry name" value="Flagellar export chaperone, C-terminal domain"/>
    <property type="match status" value="1"/>
</dbReference>
<evidence type="ECO:0000313" key="7">
    <source>
        <dbReference type="Proteomes" id="UP000198704"/>
    </source>
</evidence>
<keyword evidence="3" id="KW-0964">Secreted</keyword>
<protein>
    <recommendedName>
        <fullName evidence="3">Flagellin</fullName>
    </recommendedName>
</protein>
<comment type="subcellular location">
    <subcellularLocation>
        <location evidence="3">Secreted</location>
    </subcellularLocation>
    <subcellularLocation>
        <location evidence="3">Bacterial flagellum</location>
    </subcellularLocation>
</comment>
<dbReference type="STRING" id="582672.SAMN05216360_10870"/>
<evidence type="ECO:0000256" key="2">
    <source>
        <dbReference type="ARBA" id="ARBA00023143"/>
    </source>
</evidence>
<dbReference type="Gene3D" id="1.20.1330.10">
    <property type="entry name" value="f41 fragment of flagellin, N-terminal domain"/>
    <property type="match status" value="1"/>
</dbReference>
<keyword evidence="6" id="KW-0282">Flagellum</keyword>
<evidence type="ECO:0000259" key="5">
    <source>
        <dbReference type="Pfam" id="PF00700"/>
    </source>
</evidence>
<keyword evidence="6" id="KW-0966">Cell projection</keyword>
<dbReference type="RefSeq" id="WP_091716616.1">
    <property type="nucleotide sequence ID" value="NZ_FNHS01000008.1"/>
</dbReference>
<evidence type="ECO:0000259" key="4">
    <source>
        <dbReference type="Pfam" id="PF00669"/>
    </source>
</evidence>
<dbReference type="OrthoDB" id="8328560at2"/>
<evidence type="ECO:0000313" key="6">
    <source>
        <dbReference type="EMBL" id="SDN41442.1"/>
    </source>
</evidence>
<dbReference type="Proteomes" id="UP000198704">
    <property type="component" value="Unassembled WGS sequence"/>
</dbReference>
<dbReference type="PANTHER" id="PTHR42792:SF2">
    <property type="entry name" value="FLAGELLIN"/>
    <property type="match status" value="1"/>
</dbReference>
<comment type="function">
    <text evidence="3">Flagellin is the subunit protein which polymerizes to form the filaments of bacterial flagella.</text>
</comment>
<keyword evidence="6" id="KW-0969">Cilium</keyword>
<reference evidence="7" key="1">
    <citation type="submission" date="2016-10" db="EMBL/GenBank/DDBJ databases">
        <authorList>
            <person name="Varghese N."/>
            <person name="Submissions S."/>
        </authorList>
    </citation>
    <scope>NUCLEOTIDE SEQUENCE [LARGE SCALE GENOMIC DNA]</scope>
    <source>
        <strain evidence="7">BL47</strain>
    </source>
</reference>
<gene>
    <name evidence="6" type="ORF">SAMN05216360_10870</name>
</gene>
<dbReference type="InterPro" id="IPR046358">
    <property type="entry name" value="Flagellin_C"/>
</dbReference>
<proteinExistence type="inferred from homology"/>
<dbReference type="InterPro" id="IPR001029">
    <property type="entry name" value="Flagellin_N"/>
</dbReference>
<feature type="domain" description="Flagellin N-terminal" evidence="4">
    <location>
        <begin position="6"/>
        <end position="135"/>
    </location>
</feature>
<evidence type="ECO:0000256" key="1">
    <source>
        <dbReference type="ARBA" id="ARBA00005709"/>
    </source>
</evidence>
<organism evidence="6 7">
    <name type="scientific">Methylobacterium phyllostachyos</name>
    <dbReference type="NCBI Taxonomy" id="582672"/>
    <lineage>
        <taxon>Bacteria</taxon>
        <taxon>Pseudomonadati</taxon>
        <taxon>Pseudomonadota</taxon>
        <taxon>Alphaproteobacteria</taxon>
        <taxon>Hyphomicrobiales</taxon>
        <taxon>Methylobacteriaceae</taxon>
        <taxon>Methylobacterium</taxon>
    </lineage>
</organism>
<keyword evidence="2 3" id="KW-0975">Bacterial flagellum</keyword>
<dbReference type="GO" id="GO:0005576">
    <property type="term" value="C:extracellular region"/>
    <property type="evidence" value="ECO:0007669"/>
    <property type="project" value="UniProtKB-SubCell"/>
</dbReference>
<dbReference type="InterPro" id="IPR042187">
    <property type="entry name" value="Flagellin_C_sub2"/>
</dbReference>
<feature type="domain" description="Flagellin C-terminal" evidence="5">
    <location>
        <begin position="318"/>
        <end position="401"/>
    </location>
</feature>
<dbReference type="GO" id="GO:0005198">
    <property type="term" value="F:structural molecule activity"/>
    <property type="evidence" value="ECO:0007669"/>
    <property type="project" value="UniProtKB-UniRule"/>
</dbReference>
<keyword evidence="7" id="KW-1185">Reference proteome</keyword>
<dbReference type="GO" id="GO:0009288">
    <property type="term" value="C:bacterial-type flagellum"/>
    <property type="evidence" value="ECO:0007669"/>
    <property type="project" value="UniProtKB-SubCell"/>
</dbReference>